<dbReference type="InterPro" id="IPR011705">
    <property type="entry name" value="BACK"/>
</dbReference>
<keyword evidence="3" id="KW-1185">Reference proteome</keyword>
<sequence>MEMIIMSLLKYIYGGVFSLENLDASTIFDILLIACELLLEELVKHLETHLIEVEAHWLRSHFAYVYKTSFKINKLQELQKWCNNIAIKYPNIIFDSEDFTSLQENALISLIKRDDFQLKEVEVWNYVIKWGVAKNPGLPSNPENWSQENFQNVKTTLKNCLPHIRYFQIPGEDVVDSVRPYKKLLEKNLWKDLSNKFMAPNKQISSTVLPPRIILKSTLPTRTIEPFSTVITEEHKAEIATWIDKKTETYDIANIPYEFKLLLRGTRDGFSSDSFWKLCDKQLNTVTVMKVKDTDEILGGYNPLAWDKSKYYTYTRCENSFIFSLKNGTIKLSILSRVQNPAQAIYSRDDSGVNFDDLIIFNDKDECTYGKNSYEKQIRDVEGRFSINEYEIFQIHNK</sequence>
<evidence type="ECO:0000313" key="3">
    <source>
        <dbReference type="Proteomes" id="UP000266673"/>
    </source>
</evidence>
<comment type="caution">
    <text evidence="2">The sequence shown here is derived from an EMBL/GenBank/DDBJ whole genome shotgun (WGS) entry which is preliminary data.</text>
</comment>
<dbReference type="Proteomes" id="UP000266673">
    <property type="component" value="Unassembled WGS sequence"/>
</dbReference>
<dbReference type="OrthoDB" id="2392539at2759"/>
<dbReference type="Pfam" id="PF07534">
    <property type="entry name" value="TLD"/>
    <property type="match status" value="1"/>
</dbReference>
<protein>
    <recommendedName>
        <fullName evidence="1">TLDc domain-containing protein</fullName>
    </recommendedName>
</protein>
<organism evidence="2 3">
    <name type="scientific">Gigaspora rosea</name>
    <dbReference type="NCBI Taxonomy" id="44941"/>
    <lineage>
        <taxon>Eukaryota</taxon>
        <taxon>Fungi</taxon>
        <taxon>Fungi incertae sedis</taxon>
        <taxon>Mucoromycota</taxon>
        <taxon>Glomeromycotina</taxon>
        <taxon>Glomeromycetes</taxon>
        <taxon>Diversisporales</taxon>
        <taxon>Gigasporaceae</taxon>
        <taxon>Gigaspora</taxon>
    </lineage>
</organism>
<dbReference type="EMBL" id="QKWP01000135">
    <property type="protein sequence ID" value="RIB26479.1"/>
    <property type="molecule type" value="Genomic_DNA"/>
</dbReference>
<evidence type="ECO:0000313" key="2">
    <source>
        <dbReference type="EMBL" id="RIB26479.1"/>
    </source>
</evidence>
<dbReference type="PANTHER" id="PTHR46306:SF1">
    <property type="entry name" value="BTB_POZ DOMAIN-CONTAINING PROTEIN 9"/>
    <property type="match status" value="1"/>
</dbReference>
<dbReference type="InterPro" id="IPR006571">
    <property type="entry name" value="TLDc_dom"/>
</dbReference>
<proteinExistence type="predicted"/>
<accession>A0A397VZN0</accession>
<gene>
    <name evidence="2" type="ORF">C2G38_256976</name>
</gene>
<dbReference type="InterPro" id="IPR052407">
    <property type="entry name" value="BTB_POZ_domain_cont_9"/>
</dbReference>
<dbReference type="PROSITE" id="PS51886">
    <property type="entry name" value="TLDC"/>
    <property type="match status" value="1"/>
</dbReference>
<dbReference type="Pfam" id="PF07707">
    <property type="entry name" value="BACK"/>
    <property type="match status" value="1"/>
</dbReference>
<name>A0A397VZN0_9GLOM</name>
<reference evidence="2 3" key="1">
    <citation type="submission" date="2018-06" db="EMBL/GenBank/DDBJ databases">
        <title>Comparative genomics reveals the genomic features of Rhizophagus irregularis, R. cerebriforme, R. diaphanum and Gigaspora rosea, and their symbiotic lifestyle signature.</title>
        <authorList>
            <person name="Morin E."/>
            <person name="San Clemente H."/>
            <person name="Chen E.C.H."/>
            <person name="De La Providencia I."/>
            <person name="Hainaut M."/>
            <person name="Kuo A."/>
            <person name="Kohler A."/>
            <person name="Murat C."/>
            <person name="Tang N."/>
            <person name="Roy S."/>
            <person name="Loubradou J."/>
            <person name="Henrissat B."/>
            <person name="Grigoriev I.V."/>
            <person name="Corradi N."/>
            <person name="Roux C."/>
            <person name="Martin F.M."/>
        </authorList>
    </citation>
    <scope>NUCLEOTIDE SEQUENCE [LARGE SCALE GENOMIC DNA]</scope>
    <source>
        <strain evidence="2 3">DAOM 194757</strain>
    </source>
</reference>
<dbReference type="AlphaFoldDB" id="A0A397VZN0"/>
<dbReference type="GO" id="GO:0005737">
    <property type="term" value="C:cytoplasm"/>
    <property type="evidence" value="ECO:0007669"/>
    <property type="project" value="TreeGrafter"/>
</dbReference>
<feature type="domain" description="TLDc" evidence="1">
    <location>
        <begin position="229"/>
        <end position="396"/>
    </location>
</feature>
<dbReference type="Gene3D" id="1.25.40.420">
    <property type="match status" value="1"/>
</dbReference>
<dbReference type="PANTHER" id="PTHR46306">
    <property type="entry name" value="BTB/POZ DOMAIN-CONTAINING PROTEIN 9"/>
    <property type="match status" value="1"/>
</dbReference>
<evidence type="ECO:0000259" key="1">
    <source>
        <dbReference type="PROSITE" id="PS51886"/>
    </source>
</evidence>